<keyword evidence="3" id="KW-1185">Reference proteome</keyword>
<dbReference type="OrthoDB" id="6736994at2759"/>
<keyword evidence="1" id="KW-0732">Signal</keyword>
<dbReference type="AlphaFoldDB" id="A0A8K0CBK9"/>
<feature type="chain" id="PRO_5035439062" evidence="1">
    <location>
        <begin position="16"/>
        <end position="162"/>
    </location>
</feature>
<dbReference type="Gene3D" id="1.10.238.20">
    <property type="entry name" value="Pheromone/general odorant binding protein domain"/>
    <property type="match status" value="1"/>
</dbReference>
<proteinExistence type="predicted"/>
<dbReference type="InterPro" id="IPR036728">
    <property type="entry name" value="PBP_GOBP_sf"/>
</dbReference>
<dbReference type="Proteomes" id="UP000801492">
    <property type="component" value="Unassembled WGS sequence"/>
</dbReference>
<protein>
    <submittedName>
        <fullName evidence="2">Uncharacterized protein</fullName>
    </submittedName>
</protein>
<reference evidence="2" key="1">
    <citation type="submission" date="2019-08" db="EMBL/GenBank/DDBJ databases">
        <title>The genome of the North American firefly Photinus pyralis.</title>
        <authorList>
            <consortium name="Photinus pyralis genome working group"/>
            <person name="Fallon T.R."/>
            <person name="Sander Lower S.E."/>
            <person name="Weng J.-K."/>
        </authorList>
    </citation>
    <scope>NUCLEOTIDE SEQUENCE</scope>
    <source>
        <strain evidence="2">TRF0915ILg1</strain>
        <tissue evidence="2">Whole body</tissue>
    </source>
</reference>
<evidence type="ECO:0000313" key="3">
    <source>
        <dbReference type="Proteomes" id="UP000801492"/>
    </source>
</evidence>
<evidence type="ECO:0000256" key="1">
    <source>
        <dbReference type="SAM" id="SignalP"/>
    </source>
</evidence>
<organism evidence="2 3">
    <name type="scientific">Ignelater luminosus</name>
    <name type="common">Cucubano</name>
    <name type="synonym">Pyrophorus luminosus</name>
    <dbReference type="NCBI Taxonomy" id="2038154"/>
    <lineage>
        <taxon>Eukaryota</taxon>
        <taxon>Metazoa</taxon>
        <taxon>Ecdysozoa</taxon>
        <taxon>Arthropoda</taxon>
        <taxon>Hexapoda</taxon>
        <taxon>Insecta</taxon>
        <taxon>Pterygota</taxon>
        <taxon>Neoptera</taxon>
        <taxon>Endopterygota</taxon>
        <taxon>Coleoptera</taxon>
        <taxon>Polyphaga</taxon>
        <taxon>Elateriformia</taxon>
        <taxon>Elateroidea</taxon>
        <taxon>Elateridae</taxon>
        <taxon>Agrypninae</taxon>
        <taxon>Pyrophorini</taxon>
        <taxon>Ignelater</taxon>
    </lineage>
</organism>
<dbReference type="SUPFAM" id="SSF47565">
    <property type="entry name" value="Insect pheromone/odorant-binding proteins"/>
    <property type="match status" value="1"/>
</dbReference>
<comment type="caution">
    <text evidence="2">The sequence shown here is derived from an EMBL/GenBank/DDBJ whole genome shotgun (WGS) entry which is preliminary data.</text>
</comment>
<sequence length="162" mass="18497">MKVAFYLFILVLTQANSDDNSKYHSNLIECIPHKNPDNNTIEEYAKLQVVTDLTHLPLRDIARRELISEQNAYYNGFLFCSWKKYEYQTKKGVVVYDTIERSLRDALVSEVGSTGPGINLSKIEAKNIVNHCRNITENTPGRTAIKVQNCILKQIQHIGVIN</sequence>
<dbReference type="GO" id="GO:0005549">
    <property type="term" value="F:odorant binding"/>
    <property type="evidence" value="ECO:0007669"/>
    <property type="project" value="InterPro"/>
</dbReference>
<feature type="signal peptide" evidence="1">
    <location>
        <begin position="1"/>
        <end position="15"/>
    </location>
</feature>
<accession>A0A8K0CBK9</accession>
<name>A0A8K0CBK9_IGNLU</name>
<dbReference type="EMBL" id="VTPC01090723">
    <property type="protein sequence ID" value="KAF2881568.1"/>
    <property type="molecule type" value="Genomic_DNA"/>
</dbReference>
<gene>
    <name evidence="2" type="ORF">ILUMI_24603</name>
</gene>
<evidence type="ECO:0000313" key="2">
    <source>
        <dbReference type="EMBL" id="KAF2881568.1"/>
    </source>
</evidence>